<feature type="transmembrane region" description="Helical" evidence="5">
    <location>
        <begin position="293"/>
        <end position="313"/>
    </location>
</feature>
<evidence type="ECO:0000259" key="6">
    <source>
        <dbReference type="Pfam" id="PF01061"/>
    </source>
</evidence>
<feature type="transmembrane region" description="Helical" evidence="5">
    <location>
        <begin position="236"/>
        <end position="254"/>
    </location>
</feature>
<sequence>MQPFYSQGIEAELTYSRYSFAMVGIVLPTVEVRFEHLTIEADCYIGDRALPSLVNAARNIAESTLELLTELARREKDAGIFPEAEIDLFMKATAMEGVESSLITDYTLRVTSRKDQEQYWADRSSPYSYVSVTEFARRFKRFHVGLRLENELSVPYAKARSHKAALVYKKYSVPKKELLKASFDKEWLLIKRNSFVYVFKTVQIIIVAIIAATVFLRTEMHTRNEGDGAFMFFKQLLVVFLIQQTAAGIFRLIAGVCRTMIIANTGGALTLLLVFLLGGFILPKDQIPKWWQWGYWVSPMTYCFNALAVNEMFAPRWMNKLASDNVTRLGVAVLKNFQVFPDRNWFWIGTAALFGFAVLLNILFTLHSYVLESRNGIQRMGSLSKNGLTRNEDSNIEIPRGVALKRGMVLPYSPLAMSFNSVNYFVDMPAVSIPIPSCVVFVFMFSISFSEKQ</sequence>
<feature type="transmembrane region" description="Helical" evidence="5">
    <location>
        <begin position="261"/>
        <end position="281"/>
    </location>
</feature>
<dbReference type="PANTHER" id="PTHR48040">
    <property type="entry name" value="PLEIOTROPIC DRUG RESISTANCE PROTEIN 1-LIKE ISOFORM X1"/>
    <property type="match status" value="1"/>
</dbReference>
<feature type="transmembrane region" description="Helical" evidence="5">
    <location>
        <begin position="428"/>
        <end position="449"/>
    </location>
</feature>
<feature type="domain" description="ABC-2 type transporter transmembrane" evidence="6">
    <location>
        <begin position="231"/>
        <end position="311"/>
    </location>
</feature>
<evidence type="ECO:0000256" key="4">
    <source>
        <dbReference type="ARBA" id="ARBA00023136"/>
    </source>
</evidence>
<name>A0A7J0FZK0_9ERIC</name>
<dbReference type="EMBL" id="BJWL01000016">
    <property type="protein sequence ID" value="GFZ04131.1"/>
    <property type="molecule type" value="Genomic_DNA"/>
</dbReference>
<dbReference type="GO" id="GO:0140359">
    <property type="term" value="F:ABC-type transporter activity"/>
    <property type="evidence" value="ECO:0007669"/>
    <property type="project" value="InterPro"/>
</dbReference>
<dbReference type="Proteomes" id="UP000585474">
    <property type="component" value="Unassembled WGS sequence"/>
</dbReference>
<protein>
    <submittedName>
        <fullName evidence="8">ABC-2 and plant PDR ABC-type transporter family protein</fullName>
    </submittedName>
</protein>
<feature type="transmembrane region" description="Helical" evidence="5">
    <location>
        <begin position="345"/>
        <end position="370"/>
    </location>
</feature>
<dbReference type="Pfam" id="PF01061">
    <property type="entry name" value="ABC2_membrane"/>
    <property type="match status" value="1"/>
</dbReference>
<keyword evidence="2 5" id="KW-0812">Transmembrane</keyword>
<evidence type="ECO:0000313" key="9">
    <source>
        <dbReference type="Proteomes" id="UP000585474"/>
    </source>
</evidence>
<comment type="caution">
    <text evidence="8">The sequence shown here is derived from an EMBL/GenBank/DDBJ whole genome shotgun (WGS) entry which is preliminary data.</text>
</comment>
<keyword evidence="3 5" id="KW-1133">Transmembrane helix</keyword>
<evidence type="ECO:0000256" key="5">
    <source>
        <dbReference type="SAM" id="Phobius"/>
    </source>
</evidence>
<evidence type="ECO:0000313" key="8">
    <source>
        <dbReference type="EMBL" id="GFZ04131.1"/>
    </source>
</evidence>
<organism evidence="8 9">
    <name type="scientific">Actinidia rufa</name>
    <dbReference type="NCBI Taxonomy" id="165716"/>
    <lineage>
        <taxon>Eukaryota</taxon>
        <taxon>Viridiplantae</taxon>
        <taxon>Streptophyta</taxon>
        <taxon>Embryophyta</taxon>
        <taxon>Tracheophyta</taxon>
        <taxon>Spermatophyta</taxon>
        <taxon>Magnoliopsida</taxon>
        <taxon>eudicotyledons</taxon>
        <taxon>Gunneridae</taxon>
        <taxon>Pentapetalae</taxon>
        <taxon>asterids</taxon>
        <taxon>Ericales</taxon>
        <taxon>Actinidiaceae</taxon>
        <taxon>Actinidia</taxon>
    </lineage>
</organism>
<dbReference type="GO" id="GO:0016020">
    <property type="term" value="C:membrane"/>
    <property type="evidence" value="ECO:0007669"/>
    <property type="project" value="UniProtKB-SubCell"/>
</dbReference>
<evidence type="ECO:0000256" key="2">
    <source>
        <dbReference type="ARBA" id="ARBA00022692"/>
    </source>
</evidence>
<keyword evidence="4 5" id="KW-0472">Membrane</keyword>
<feature type="transmembrane region" description="Helical" evidence="5">
    <location>
        <begin position="195"/>
        <end position="216"/>
    </location>
</feature>
<accession>A0A7J0FZK0</accession>
<evidence type="ECO:0000256" key="3">
    <source>
        <dbReference type="ARBA" id="ARBA00022989"/>
    </source>
</evidence>
<dbReference type="Pfam" id="PF08370">
    <property type="entry name" value="PDR_assoc"/>
    <property type="match status" value="1"/>
</dbReference>
<reference evidence="8 9" key="1">
    <citation type="submission" date="2019-07" db="EMBL/GenBank/DDBJ databases">
        <title>De Novo Assembly of kiwifruit Actinidia rufa.</title>
        <authorList>
            <person name="Sugita-Konishi S."/>
            <person name="Sato K."/>
            <person name="Mori E."/>
            <person name="Abe Y."/>
            <person name="Kisaki G."/>
            <person name="Hamano K."/>
            <person name="Suezawa K."/>
            <person name="Otani M."/>
            <person name="Fukuda T."/>
            <person name="Manabe T."/>
            <person name="Gomi K."/>
            <person name="Tabuchi M."/>
            <person name="Akimitsu K."/>
            <person name="Kataoka I."/>
        </authorList>
    </citation>
    <scope>NUCLEOTIDE SEQUENCE [LARGE SCALE GENOMIC DNA]</scope>
    <source>
        <strain evidence="9">cv. Fuchu</strain>
    </source>
</reference>
<dbReference type="OrthoDB" id="66620at2759"/>
<gene>
    <name evidence="8" type="ORF">Acr_16g0007550</name>
</gene>
<evidence type="ECO:0000256" key="1">
    <source>
        <dbReference type="ARBA" id="ARBA00004141"/>
    </source>
</evidence>
<keyword evidence="9" id="KW-1185">Reference proteome</keyword>
<dbReference type="AlphaFoldDB" id="A0A7J0FZK0"/>
<proteinExistence type="predicted"/>
<dbReference type="InterPro" id="IPR013581">
    <property type="entry name" value="PDR_assoc"/>
</dbReference>
<evidence type="ECO:0000259" key="7">
    <source>
        <dbReference type="Pfam" id="PF08370"/>
    </source>
</evidence>
<feature type="domain" description="Plant PDR ABC transporter associated" evidence="7">
    <location>
        <begin position="317"/>
        <end position="366"/>
    </location>
</feature>
<dbReference type="PANTHER" id="PTHR48040:SF28">
    <property type="entry name" value="ABC TRANSPORTER G FAMILY MEMBER 39-LIKE"/>
    <property type="match status" value="1"/>
</dbReference>
<comment type="subcellular location">
    <subcellularLocation>
        <location evidence="1">Membrane</location>
        <topology evidence="1">Multi-pass membrane protein</topology>
    </subcellularLocation>
</comment>
<dbReference type="InterPro" id="IPR013525">
    <property type="entry name" value="ABC2_TM"/>
</dbReference>